<dbReference type="GO" id="GO:0003677">
    <property type="term" value="F:DNA binding"/>
    <property type="evidence" value="ECO:0007669"/>
    <property type="project" value="UniProtKB-KW"/>
</dbReference>
<dbReference type="SUPFAM" id="SSF142906">
    <property type="entry name" value="YjbR-like"/>
    <property type="match status" value="1"/>
</dbReference>
<reference evidence="1 2" key="1">
    <citation type="submission" date="2020-04" db="EMBL/GenBank/DDBJ databases">
        <title>Hymenobacter polaris sp. nov., isolated from Arctic soil.</title>
        <authorList>
            <person name="Dahal R.H."/>
        </authorList>
    </citation>
    <scope>NUCLEOTIDE SEQUENCE [LARGE SCALE GENOMIC DNA]</scope>
    <source>
        <strain evidence="1 2">RP-2-7</strain>
    </source>
</reference>
<dbReference type="InterPro" id="IPR038056">
    <property type="entry name" value="YjbR-like_sf"/>
</dbReference>
<keyword evidence="2" id="KW-1185">Reference proteome</keyword>
<dbReference type="Pfam" id="PF04237">
    <property type="entry name" value="YjbR"/>
    <property type="match status" value="1"/>
</dbReference>
<sequence length="121" mass="13444">MNIEEFRDFCLGLAGATEETPFGPDTLVFKVGGKVFALTDLQTFASFNVKCDPERAAELRERYDYVLPGFHMNKKHWNTILVGAGATLAQQREWLTHSYQLVRAALPKALQAELAAAEAQA</sequence>
<keyword evidence="1" id="KW-0238">DNA-binding</keyword>
<organism evidence="1 2">
    <name type="scientific">Hymenobacter polaris</name>
    <dbReference type="NCBI Taxonomy" id="2682546"/>
    <lineage>
        <taxon>Bacteria</taxon>
        <taxon>Pseudomonadati</taxon>
        <taxon>Bacteroidota</taxon>
        <taxon>Cytophagia</taxon>
        <taxon>Cytophagales</taxon>
        <taxon>Hymenobacteraceae</taxon>
        <taxon>Hymenobacter</taxon>
    </lineage>
</organism>
<protein>
    <submittedName>
        <fullName evidence="1">MmcQ/YjbR family DNA-binding protein</fullName>
    </submittedName>
</protein>
<dbReference type="InterPro" id="IPR058532">
    <property type="entry name" value="YjbR/MT2646/Rv2570-like"/>
</dbReference>
<dbReference type="EMBL" id="JABBGH010000001">
    <property type="protein sequence ID" value="NML64713.1"/>
    <property type="molecule type" value="Genomic_DNA"/>
</dbReference>
<dbReference type="AlphaFoldDB" id="A0A7Y0ACB8"/>
<gene>
    <name evidence="1" type="ORF">HHL22_05790</name>
</gene>
<dbReference type="Proteomes" id="UP000559626">
    <property type="component" value="Unassembled WGS sequence"/>
</dbReference>
<name>A0A7Y0ACB8_9BACT</name>
<dbReference type="InterPro" id="IPR007351">
    <property type="entry name" value="YjbR"/>
</dbReference>
<evidence type="ECO:0000313" key="2">
    <source>
        <dbReference type="Proteomes" id="UP000559626"/>
    </source>
</evidence>
<evidence type="ECO:0000313" key="1">
    <source>
        <dbReference type="EMBL" id="NML64713.1"/>
    </source>
</evidence>
<accession>A0A7Y0ACB8</accession>
<dbReference type="Gene3D" id="3.90.1150.30">
    <property type="match status" value="1"/>
</dbReference>
<proteinExistence type="predicted"/>
<dbReference type="PANTHER" id="PTHR35145:SF1">
    <property type="entry name" value="CYTOPLASMIC PROTEIN"/>
    <property type="match status" value="1"/>
</dbReference>
<dbReference type="PANTHER" id="PTHR35145">
    <property type="entry name" value="CYTOPLASMIC PROTEIN-RELATED"/>
    <property type="match status" value="1"/>
</dbReference>
<dbReference type="RefSeq" id="WP_169529996.1">
    <property type="nucleotide sequence ID" value="NZ_JABBGH010000001.1"/>
</dbReference>
<comment type="caution">
    <text evidence="1">The sequence shown here is derived from an EMBL/GenBank/DDBJ whole genome shotgun (WGS) entry which is preliminary data.</text>
</comment>